<evidence type="ECO:0000313" key="1">
    <source>
        <dbReference type="EMBL" id="OAF65842.1"/>
    </source>
</evidence>
<accession>A0A177AWF7</accession>
<dbReference type="EMBL" id="LWCA01001126">
    <property type="protein sequence ID" value="OAF65842.1"/>
    <property type="molecule type" value="Genomic_DNA"/>
</dbReference>
<keyword evidence="2" id="KW-1185">Reference proteome</keyword>
<gene>
    <name evidence="1" type="ORF">A3Q56_06426</name>
</gene>
<organism evidence="1 2">
    <name type="scientific">Intoshia linei</name>
    <dbReference type="NCBI Taxonomy" id="1819745"/>
    <lineage>
        <taxon>Eukaryota</taxon>
        <taxon>Metazoa</taxon>
        <taxon>Spiralia</taxon>
        <taxon>Lophotrochozoa</taxon>
        <taxon>Mesozoa</taxon>
        <taxon>Orthonectida</taxon>
        <taxon>Rhopaluridae</taxon>
        <taxon>Intoshia</taxon>
    </lineage>
</organism>
<evidence type="ECO:0000313" key="2">
    <source>
        <dbReference type="Proteomes" id="UP000078046"/>
    </source>
</evidence>
<comment type="caution">
    <text evidence="1">The sequence shown here is derived from an EMBL/GenBank/DDBJ whole genome shotgun (WGS) entry which is preliminary data.</text>
</comment>
<protein>
    <submittedName>
        <fullName evidence="1">Uncharacterized protein</fullName>
    </submittedName>
</protein>
<dbReference type="Proteomes" id="UP000078046">
    <property type="component" value="Unassembled WGS sequence"/>
</dbReference>
<sequence>MVLTPDLSCGTKKIKKCGFDNIEKATLQWL</sequence>
<reference evidence="1 2" key="1">
    <citation type="submission" date="2016-04" db="EMBL/GenBank/DDBJ databases">
        <title>The genome of Intoshia linei affirms orthonectids as highly simplified spiralians.</title>
        <authorList>
            <person name="Mikhailov K.V."/>
            <person name="Slusarev G.S."/>
            <person name="Nikitin M.A."/>
            <person name="Logacheva M.D."/>
            <person name="Penin A."/>
            <person name="Aleoshin V."/>
            <person name="Panchin Y.V."/>
        </authorList>
    </citation>
    <scope>NUCLEOTIDE SEQUENCE [LARGE SCALE GENOMIC DNA]</scope>
    <source>
        <strain evidence="1">Intl2013</strain>
        <tissue evidence="1">Whole animal</tissue>
    </source>
</reference>
<feature type="non-terminal residue" evidence="1">
    <location>
        <position position="30"/>
    </location>
</feature>
<proteinExistence type="predicted"/>
<dbReference type="AlphaFoldDB" id="A0A177AWF7"/>
<name>A0A177AWF7_9BILA</name>